<feature type="chain" id="PRO_5004887577" description="OTU domain-containing protein" evidence="2">
    <location>
        <begin position="29"/>
        <end position="1183"/>
    </location>
</feature>
<name>W7A803_9APIC</name>
<reference evidence="3 4" key="1">
    <citation type="submission" date="2013-02" db="EMBL/GenBank/DDBJ databases">
        <title>The Genome Sequence of Plasmodium inui San Antonio 1.</title>
        <authorList>
            <consortium name="The Broad Institute Genome Sequencing Platform"/>
            <consortium name="The Broad Institute Genome Sequencing Center for Infectious Disease"/>
            <person name="Neafsey D."/>
            <person name="Cheeseman I."/>
            <person name="Volkman S."/>
            <person name="Adams J."/>
            <person name="Walker B."/>
            <person name="Young S.K."/>
            <person name="Zeng Q."/>
            <person name="Gargeya S."/>
            <person name="Fitzgerald M."/>
            <person name="Haas B."/>
            <person name="Abouelleil A."/>
            <person name="Alvarado L."/>
            <person name="Arachchi H.M."/>
            <person name="Berlin A.M."/>
            <person name="Chapman S.B."/>
            <person name="Dewar J."/>
            <person name="Goldberg J."/>
            <person name="Griggs A."/>
            <person name="Gujja S."/>
            <person name="Hansen M."/>
            <person name="Howarth C."/>
            <person name="Imamovic A."/>
            <person name="Larimer J."/>
            <person name="McCowan C."/>
            <person name="Murphy C."/>
            <person name="Neiman D."/>
            <person name="Pearson M."/>
            <person name="Priest M."/>
            <person name="Roberts A."/>
            <person name="Saif S."/>
            <person name="Shea T."/>
            <person name="Sisk P."/>
            <person name="Sykes S."/>
            <person name="Wortman J."/>
            <person name="Nusbaum C."/>
            <person name="Birren B."/>
        </authorList>
    </citation>
    <scope>NUCLEOTIDE SEQUENCE [LARGE SCALE GENOMIC DNA]</scope>
    <source>
        <strain evidence="3 4">San Antonio 1</strain>
    </source>
</reference>
<dbReference type="OrthoDB" id="372228at2759"/>
<keyword evidence="2" id="KW-0732">Signal</keyword>
<accession>W7A803</accession>
<feature type="compositionally biased region" description="Basic and acidic residues" evidence="1">
    <location>
        <begin position="521"/>
        <end position="535"/>
    </location>
</feature>
<evidence type="ECO:0000313" key="4">
    <source>
        <dbReference type="Proteomes" id="UP000030640"/>
    </source>
</evidence>
<keyword evidence="4" id="KW-1185">Reference proteome</keyword>
<dbReference type="Proteomes" id="UP000030640">
    <property type="component" value="Unassembled WGS sequence"/>
</dbReference>
<gene>
    <name evidence="3" type="ORF">C922_01994</name>
</gene>
<evidence type="ECO:0000313" key="3">
    <source>
        <dbReference type="EMBL" id="EUD67805.1"/>
    </source>
</evidence>
<organism evidence="3 4">
    <name type="scientific">Plasmodium inui San Antonio 1</name>
    <dbReference type="NCBI Taxonomy" id="1237626"/>
    <lineage>
        <taxon>Eukaryota</taxon>
        <taxon>Sar</taxon>
        <taxon>Alveolata</taxon>
        <taxon>Apicomplexa</taxon>
        <taxon>Aconoidasida</taxon>
        <taxon>Haemosporida</taxon>
        <taxon>Plasmodiidae</taxon>
        <taxon>Plasmodium</taxon>
        <taxon>Plasmodium (Plasmodium)</taxon>
    </lineage>
</organism>
<feature type="compositionally biased region" description="Basic and acidic residues" evidence="1">
    <location>
        <begin position="898"/>
        <end position="907"/>
    </location>
</feature>
<feature type="region of interest" description="Disordered" evidence="1">
    <location>
        <begin position="844"/>
        <end position="879"/>
    </location>
</feature>
<evidence type="ECO:0008006" key="5">
    <source>
        <dbReference type="Google" id="ProtNLM"/>
    </source>
</evidence>
<sequence>MARKRGGAPSWMRALLLATLLTIYLCNALVALTINKEDSFFGKRKNDDQVKISTVVFNLQDERMYLSEEYFENLMPLQNLLMLCFKSDEKSEILKEVGIDNVRTLFYENFKNEVYEKILLLFKFIKENFSDLTKRVKEEKEKNYLSEEDYLSDERLLHLLEDVITNEIEKNAFYFEKLIQFITLRKCITIHTSMNLEDTTNPIVLIMKVDPQKNQVHFKITNYLSEMEEQEIYETVINEGQEKEKVRLLKSILNPIKTNSLVMKMTKKKPLPVSHFRNLCTKHNFQVASENWVEYFYTHNETLCHVETCGSGDCLFLSLQYLLDKNGVRTSNVVPSVNVPESSFIPWYVRNVKQTGDPKFNVTDLRYLSTFYFIKFFPGYNEEDEIDEHFINGQFDLLINLEFTNYYLKKNYLYKVMQGNKSSEKKKSVMTLISNYMNKYLFSRGRPLLDGTQEDEDADCSSNTCKKGNTEGEEAGGTADGGSDGRSGNTDGSGNADGSGGGSAGGTGSGSRGRSGTGLSLDKRGGGPIRGREGDGGYDDGDGDVPGGNHNSDRSRRDVGQGRKSDHRPAVRRRGSTSSMTDSGNFRSSGGRSTFGLTGSSGNLASGNLASGNLSRGDVQEKSAPPLSPHASERSLNSIAHRWHESTNSRADAAGIGWSESANAMLGDEDKVVKLLKVEEGGEGKKFTKNTYRGVTYAAKDSPAKNTTVKHRTITLSFKRDNTSSGDSGRVKIPPGMRSPSLSHASRVTKTPLPIPVDASTHKYKDNRRNMEIPNTESAASMKDEYQRVVEPYPSDSENSEKRESIDIVKPKRHFSSQGILATTSESQPKRSVMRLTLIEKEKKNRFHDEAITESGESTNATEESQMGSQKDSEMDSQIDSQIDSQMDSQMGIQLGSQKDKDNDEQYGHNALSDPNANNEMTDYDDILEEVHQGGYRIYELIFFKLVSLSANKMTYDELKKVKRRNMHELIGANLKSKVIGSHVFMKQITQGTILPFFNYVNIKNKLNNVNRKENYANRDLYVIITDTTFNKKIKRPKDGLLTRSLLFKHNGDCISYWSIKNNHYHFTCDNKVIQTKTIEEKASAFFYERTRTGHIHWGDETDYEGFQKMFNIGLITFINNSTKFFFPKDIFTDYPVYFLIYFYSGIHFEPGIHFSVQNDREIWNSAYESTRIPPSFRQVDAQ</sequence>
<evidence type="ECO:0000256" key="1">
    <source>
        <dbReference type="SAM" id="MobiDB-lite"/>
    </source>
</evidence>
<dbReference type="GeneID" id="20037268"/>
<feature type="compositionally biased region" description="Polar residues" evidence="1">
    <location>
        <begin position="855"/>
        <end position="879"/>
    </location>
</feature>
<feature type="region of interest" description="Disordered" evidence="1">
    <location>
        <begin position="719"/>
        <end position="746"/>
    </location>
</feature>
<dbReference type="EMBL" id="KI965465">
    <property type="protein sequence ID" value="EUD67805.1"/>
    <property type="molecule type" value="Genomic_DNA"/>
</dbReference>
<dbReference type="AlphaFoldDB" id="W7A803"/>
<dbReference type="RefSeq" id="XP_008815815.1">
    <property type="nucleotide sequence ID" value="XM_008817593.1"/>
</dbReference>
<proteinExistence type="predicted"/>
<protein>
    <recommendedName>
        <fullName evidence="5">OTU domain-containing protein</fullName>
    </recommendedName>
</protein>
<dbReference type="VEuPathDB" id="PlasmoDB:C922_01994"/>
<feature type="region of interest" description="Disordered" evidence="1">
    <location>
        <begin position="896"/>
        <end position="918"/>
    </location>
</feature>
<feature type="compositionally biased region" description="Gly residues" evidence="1">
    <location>
        <begin position="495"/>
        <end position="516"/>
    </location>
</feature>
<feature type="compositionally biased region" description="Basic and acidic residues" evidence="1">
    <location>
        <begin position="551"/>
        <end position="569"/>
    </location>
</feature>
<feature type="region of interest" description="Disordered" evidence="1">
    <location>
        <begin position="452"/>
        <end position="634"/>
    </location>
</feature>
<feature type="compositionally biased region" description="Polar residues" evidence="1">
    <location>
        <begin position="576"/>
        <end position="614"/>
    </location>
</feature>
<evidence type="ECO:0000256" key="2">
    <source>
        <dbReference type="SAM" id="SignalP"/>
    </source>
</evidence>
<feature type="signal peptide" evidence="2">
    <location>
        <begin position="1"/>
        <end position="28"/>
    </location>
</feature>